<feature type="domain" description="Calcineurin-like phosphoesterase" evidence="9">
    <location>
        <begin position="3"/>
        <end position="155"/>
    </location>
</feature>
<dbReference type="EC" id="3.6.1.41" evidence="3"/>
<dbReference type="SUPFAM" id="SSF56300">
    <property type="entry name" value="Metallo-dependent phosphatases"/>
    <property type="match status" value="1"/>
</dbReference>
<organism evidence="10 11">
    <name type="scientific">Chitinibacter fontanus</name>
    <dbReference type="NCBI Taxonomy" id="1737446"/>
    <lineage>
        <taxon>Bacteria</taxon>
        <taxon>Pseudomonadati</taxon>
        <taxon>Pseudomonadota</taxon>
        <taxon>Betaproteobacteria</taxon>
        <taxon>Neisseriales</taxon>
        <taxon>Chitinibacteraceae</taxon>
        <taxon>Chitinibacter</taxon>
    </lineage>
</organism>
<dbReference type="NCBIfam" id="TIGR00668">
    <property type="entry name" value="apaH"/>
    <property type="match status" value="1"/>
</dbReference>
<evidence type="ECO:0000256" key="4">
    <source>
        <dbReference type="ARBA" id="ARBA00022801"/>
    </source>
</evidence>
<reference evidence="10 11" key="1">
    <citation type="journal article" date="2016" name="Int. J. Syst. Evol. Microbiol.">
        <title>Chitinibacter fontanus sp. nov., isolated from a spring.</title>
        <authorList>
            <person name="Sheu S.Y."/>
            <person name="Li Y.S."/>
            <person name="Young C.C."/>
            <person name="Chen W.M."/>
        </authorList>
    </citation>
    <scope>NUCLEOTIDE SEQUENCE [LARGE SCALE GENOMIC DNA]</scope>
    <source>
        <strain evidence="10 11">STM-7</strain>
    </source>
</reference>
<proteinExistence type="inferred from homology"/>
<keyword evidence="11" id="KW-1185">Reference proteome</keyword>
<keyword evidence="4 10" id="KW-0378">Hydrolase</keyword>
<dbReference type="EMBL" id="CP058952">
    <property type="protein sequence ID" value="QLI81941.1"/>
    <property type="molecule type" value="Genomic_DNA"/>
</dbReference>
<dbReference type="InterPro" id="IPR029052">
    <property type="entry name" value="Metallo-depent_PP-like"/>
</dbReference>
<dbReference type="AlphaFoldDB" id="A0A7D5Z4B3"/>
<evidence type="ECO:0000313" key="11">
    <source>
        <dbReference type="Proteomes" id="UP000510822"/>
    </source>
</evidence>
<evidence type="ECO:0000256" key="6">
    <source>
        <dbReference type="ARBA" id="ARBA00032248"/>
    </source>
</evidence>
<dbReference type="KEGG" id="cfon:HZU75_10540"/>
<comment type="function">
    <text evidence="1">Hydrolyzes diadenosine 5',5'''-P1,P4-tetraphosphate to yield ADP.</text>
</comment>
<evidence type="ECO:0000256" key="3">
    <source>
        <dbReference type="ARBA" id="ARBA00012506"/>
    </source>
</evidence>
<protein>
    <recommendedName>
        <fullName evidence="3">bis(5'-nucleosyl)-tetraphosphatase (symmetrical)</fullName>
        <ecNumber evidence="3">3.6.1.41</ecNumber>
    </recommendedName>
    <alternativeName>
        <fullName evidence="6">Ap4A hydrolase</fullName>
    </alternativeName>
    <alternativeName>
        <fullName evidence="5">Diadenosine 5',5'''-P1,P4-tetraphosphate pyrophosphohydrolase</fullName>
    </alternativeName>
    <alternativeName>
        <fullName evidence="7">Diadenosine tetraphosphatase</fullName>
    </alternativeName>
</protein>
<dbReference type="InterPro" id="IPR004617">
    <property type="entry name" value="ApaH"/>
</dbReference>
<dbReference type="GO" id="GO:0008803">
    <property type="term" value="F:bis(5'-nucleosyl)-tetraphosphatase (symmetrical) activity"/>
    <property type="evidence" value="ECO:0007669"/>
    <property type="project" value="UniProtKB-EC"/>
</dbReference>
<dbReference type="NCBIfam" id="NF001204">
    <property type="entry name" value="PRK00166.1"/>
    <property type="match status" value="1"/>
</dbReference>
<name>A0A7D5Z4B3_9NEIS</name>
<evidence type="ECO:0000259" key="9">
    <source>
        <dbReference type="Pfam" id="PF00149"/>
    </source>
</evidence>
<dbReference type="PANTHER" id="PTHR40942">
    <property type="match status" value="1"/>
</dbReference>
<evidence type="ECO:0000256" key="5">
    <source>
        <dbReference type="ARBA" id="ARBA00031248"/>
    </source>
</evidence>
<dbReference type="InterPro" id="IPR004843">
    <property type="entry name" value="Calcineurin-like_PHP"/>
</dbReference>
<dbReference type="PANTHER" id="PTHR40942:SF4">
    <property type="entry name" value="CYTOCHROME C5"/>
    <property type="match status" value="1"/>
</dbReference>
<dbReference type="Proteomes" id="UP000510822">
    <property type="component" value="Chromosome"/>
</dbReference>
<sequence length="273" mass="30811">MATYIVGDVQGCFDELEELLRVVDFQPASDQIFFVGDLVNRGPSSLMVLRWIYSHQHCAFTVLGNHDLFLLACWLGYAVVKQGDTLEEVLSADDATVLLNWLIEQPLVRVVDNLVIAHAGIAPGWKLSKAVCLAERARLQYSGAERNLWFTHMFGNKPTEWSKELSEFEKFRFTINAFTRMRFCDGNCLDFKYKGEISNAPDGFIPWFDSSDHQVQQTIVFGHWSALGLKVTPRYIALDTGCIWGGALTAYCVESKQIISVPAKRAYQKIDGN</sequence>
<dbReference type="PIRSF" id="PIRSF000903">
    <property type="entry name" value="B5n-ttraPtase_sm"/>
    <property type="match status" value="1"/>
</dbReference>
<comment type="similarity">
    <text evidence="2">Belongs to the Ap4A hydrolase family.</text>
</comment>
<gene>
    <name evidence="10" type="ORF">HZU75_10540</name>
</gene>
<evidence type="ECO:0000313" key="10">
    <source>
        <dbReference type="EMBL" id="QLI81941.1"/>
    </source>
</evidence>
<evidence type="ECO:0000256" key="1">
    <source>
        <dbReference type="ARBA" id="ARBA00003413"/>
    </source>
</evidence>
<comment type="catalytic activity">
    <reaction evidence="8">
        <text>P(1),P(4)-bis(5'-adenosyl) tetraphosphate + H2O = 2 ADP + 2 H(+)</text>
        <dbReference type="Rhea" id="RHEA:24252"/>
        <dbReference type="ChEBI" id="CHEBI:15377"/>
        <dbReference type="ChEBI" id="CHEBI:15378"/>
        <dbReference type="ChEBI" id="CHEBI:58141"/>
        <dbReference type="ChEBI" id="CHEBI:456216"/>
        <dbReference type="EC" id="3.6.1.41"/>
    </reaction>
</comment>
<evidence type="ECO:0000256" key="8">
    <source>
        <dbReference type="ARBA" id="ARBA00049417"/>
    </source>
</evidence>
<dbReference type="Pfam" id="PF00149">
    <property type="entry name" value="Metallophos"/>
    <property type="match status" value="1"/>
</dbReference>
<evidence type="ECO:0000256" key="2">
    <source>
        <dbReference type="ARBA" id="ARBA00005419"/>
    </source>
</evidence>
<evidence type="ECO:0000256" key="7">
    <source>
        <dbReference type="ARBA" id="ARBA00033210"/>
    </source>
</evidence>
<dbReference type="RefSeq" id="WP_180306034.1">
    <property type="nucleotide sequence ID" value="NZ_CP058952.1"/>
</dbReference>
<dbReference type="Gene3D" id="3.60.21.10">
    <property type="match status" value="1"/>
</dbReference>
<accession>A0A7D5Z4B3</accession>